<evidence type="ECO:0000256" key="2">
    <source>
        <dbReference type="SAM" id="Phobius"/>
    </source>
</evidence>
<dbReference type="InterPro" id="IPR006674">
    <property type="entry name" value="HD_domain"/>
</dbReference>
<dbReference type="SMART" id="SM00471">
    <property type="entry name" value="HDc"/>
    <property type="match status" value="1"/>
</dbReference>
<gene>
    <name evidence="5" type="ordered locus">Ping_0306</name>
</gene>
<dbReference type="PANTHER" id="PTHR45228:SF9">
    <property type="entry name" value="3'3'-CGAMP-SPECIFIC PHOSPHODIESTERASE 2"/>
    <property type="match status" value="1"/>
</dbReference>
<evidence type="ECO:0000313" key="6">
    <source>
        <dbReference type="Proteomes" id="UP000000639"/>
    </source>
</evidence>
<dbReference type="AlphaFoldDB" id="A1SRQ7"/>
<dbReference type="GO" id="GO:0004112">
    <property type="term" value="F:cyclic-nucleotide phosphodiesterase activity"/>
    <property type="evidence" value="ECO:0007669"/>
    <property type="project" value="UniProtKB-ARBA"/>
</dbReference>
<keyword evidence="2" id="KW-0472">Membrane</keyword>
<dbReference type="InterPro" id="IPR037522">
    <property type="entry name" value="HD_GYP_dom"/>
</dbReference>
<dbReference type="SUPFAM" id="SSF109604">
    <property type="entry name" value="HD-domain/PDEase-like"/>
    <property type="match status" value="1"/>
</dbReference>
<dbReference type="PANTHER" id="PTHR45228">
    <property type="entry name" value="CYCLIC DI-GMP PHOSPHODIESTERASE TM_0186-RELATED"/>
    <property type="match status" value="1"/>
</dbReference>
<keyword evidence="2" id="KW-0812">Transmembrane</keyword>
<dbReference type="PROSITE" id="PS51831">
    <property type="entry name" value="HD"/>
    <property type="match status" value="1"/>
</dbReference>
<dbReference type="Proteomes" id="UP000000639">
    <property type="component" value="Chromosome"/>
</dbReference>
<keyword evidence="1 5" id="KW-0378">Hydrolase</keyword>
<accession>A1SRQ7</accession>
<dbReference type="GO" id="GO:0009214">
    <property type="term" value="P:cyclic nucleotide catabolic process"/>
    <property type="evidence" value="ECO:0007669"/>
    <property type="project" value="UniProtKB-ARBA"/>
</dbReference>
<reference evidence="5 6" key="1">
    <citation type="submission" date="2007-01" db="EMBL/GenBank/DDBJ databases">
        <title>Complete sequence of Psychromonas ingrahamii 37.</title>
        <authorList>
            <consortium name="US DOE Joint Genome Institute"/>
            <person name="Copeland A."/>
            <person name="Lucas S."/>
            <person name="Lapidus A."/>
            <person name="Barry K."/>
            <person name="Detter J.C."/>
            <person name="Glavina del Rio T."/>
            <person name="Hammon N."/>
            <person name="Israni S."/>
            <person name="Dalin E."/>
            <person name="Tice H."/>
            <person name="Pitluck S."/>
            <person name="Thompson L.S."/>
            <person name="Brettin T."/>
            <person name="Bruce D."/>
            <person name="Han C."/>
            <person name="Tapia R."/>
            <person name="Schmutz J."/>
            <person name="Larimer F."/>
            <person name="Land M."/>
            <person name="Hauser L."/>
            <person name="Kyrpides N."/>
            <person name="Ivanova N."/>
            <person name="Staley J."/>
            <person name="Richardson P."/>
        </authorList>
    </citation>
    <scope>NUCLEOTIDE SEQUENCE [LARGE SCALE GENOMIC DNA]</scope>
    <source>
        <strain evidence="5 6">37</strain>
    </source>
</reference>
<feature type="transmembrane region" description="Helical" evidence="2">
    <location>
        <begin position="12"/>
        <end position="40"/>
    </location>
</feature>
<dbReference type="CDD" id="cd00077">
    <property type="entry name" value="HDc"/>
    <property type="match status" value="1"/>
</dbReference>
<evidence type="ECO:0000256" key="1">
    <source>
        <dbReference type="ARBA" id="ARBA00022801"/>
    </source>
</evidence>
<dbReference type="eggNOG" id="COG3437">
    <property type="taxonomic scope" value="Bacteria"/>
</dbReference>
<evidence type="ECO:0000259" key="3">
    <source>
        <dbReference type="PROSITE" id="PS51831"/>
    </source>
</evidence>
<dbReference type="InterPro" id="IPR021309">
    <property type="entry name" value="YgaP-like_TM"/>
</dbReference>
<keyword evidence="2" id="KW-1133">Transmembrane helix</keyword>
<dbReference type="KEGG" id="pin:Ping_0306"/>
<dbReference type="STRING" id="357804.Ping_0306"/>
<dbReference type="RefSeq" id="WP_011768731.1">
    <property type="nucleotide sequence ID" value="NC_008709.1"/>
</dbReference>
<dbReference type="HOGENOM" id="CLU_766974_0_0_6"/>
<dbReference type="PROSITE" id="PS51832">
    <property type="entry name" value="HD_GYP"/>
    <property type="match status" value="1"/>
</dbReference>
<dbReference type="OrthoDB" id="9787688at2"/>
<dbReference type="InterPro" id="IPR052020">
    <property type="entry name" value="Cyclic_di-GMP/3'3'-cGAMP_PDE"/>
</dbReference>
<dbReference type="Pfam" id="PF13487">
    <property type="entry name" value="HD_5"/>
    <property type="match status" value="1"/>
</dbReference>
<feature type="domain" description="HD-GYP" evidence="4">
    <location>
        <begin position="164"/>
        <end position="361"/>
    </location>
</feature>
<organism evidence="5 6">
    <name type="scientific">Psychromonas ingrahamii (strain DSM 17664 / CCUG 51855 / 37)</name>
    <dbReference type="NCBI Taxonomy" id="357804"/>
    <lineage>
        <taxon>Bacteria</taxon>
        <taxon>Pseudomonadati</taxon>
        <taxon>Pseudomonadota</taxon>
        <taxon>Gammaproteobacteria</taxon>
        <taxon>Alteromonadales</taxon>
        <taxon>Psychromonadaceae</taxon>
        <taxon>Psychromonas</taxon>
    </lineage>
</organism>
<evidence type="ECO:0000259" key="4">
    <source>
        <dbReference type="PROSITE" id="PS51832"/>
    </source>
</evidence>
<keyword evidence="6" id="KW-1185">Reference proteome</keyword>
<sequence length="361" mass="40612">MLINISKKESNLRVLLGVLSIAAGSHVLWFILLPLGIMLIHSGLTSKCPISHLLGRQTEAAKKHFFINYLPKYNPQPVFIFKADNQLAFANDPAKKFFPDVHRYQDLINTSIDQVIQKEQINHNTLTLPDKKVYSLITRGSTELNGVVVYGNDISEIMTLNQEILDTQKEIVYAMGEIGETRSKETGDHVRRVAKYSQLLASLAGIDKTEADLIKFASPMHDIGKIGIPDAILNKPGKLDKDEFEIMKTHAEIGFNLLNHSTRPVLKAASLIAYHHHEKWNGSGYPQQLSGEDIHIYGRITAVADVFDALGSARVYKKAWPLEEILALLKEQRGIHFDPSLVDLLLENLPMFLEIREKHPN</sequence>
<dbReference type="FunFam" id="1.10.3210.10:FF:000018">
    <property type="entry name" value="Two-component system response regulator"/>
    <property type="match status" value="1"/>
</dbReference>
<dbReference type="Pfam" id="PF11127">
    <property type="entry name" value="YgaP-like_TM"/>
    <property type="match status" value="1"/>
</dbReference>
<name>A1SRQ7_PSYIN</name>
<dbReference type="Gene3D" id="1.10.3210.10">
    <property type="entry name" value="Hypothetical protein af1432"/>
    <property type="match status" value="1"/>
</dbReference>
<protein>
    <submittedName>
        <fullName evidence="5">Metal dependent phosphohydrolase</fullName>
    </submittedName>
</protein>
<dbReference type="InterPro" id="IPR003607">
    <property type="entry name" value="HD/PDEase_dom"/>
</dbReference>
<evidence type="ECO:0000313" key="5">
    <source>
        <dbReference type="EMBL" id="ABM02172.1"/>
    </source>
</evidence>
<dbReference type="EMBL" id="CP000510">
    <property type="protein sequence ID" value="ABM02172.1"/>
    <property type="molecule type" value="Genomic_DNA"/>
</dbReference>
<proteinExistence type="predicted"/>
<feature type="domain" description="HD" evidence="3">
    <location>
        <begin position="186"/>
        <end position="310"/>
    </location>
</feature>